<reference evidence="1" key="1">
    <citation type="submission" date="2014-11" db="EMBL/GenBank/DDBJ databases">
        <authorList>
            <person name="Amaro Gonzalez C."/>
        </authorList>
    </citation>
    <scope>NUCLEOTIDE SEQUENCE</scope>
</reference>
<protein>
    <submittedName>
        <fullName evidence="1">Uncharacterized protein</fullName>
    </submittedName>
</protein>
<dbReference type="AlphaFoldDB" id="A0A0E9XAE8"/>
<evidence type="ECO:0000313" key="1">
    <source>
        <dbReference type="EMBL" id="JAH98688.1"/>
    </source>
</evidence>
<name>A0A0E9XAE8_ANGAN</name>
<organism evidence="1">
    <name type="scientific">Anguilla anguilla</name>
    <name type="common">European freshwater eel</name>
    <name type="synonym">Muraena anguilla</name>
    <dbReference type="NCBI Taxonomy" id="7936"/>
    <lineage>
        <taxon>Eukaryota</taxon>
        <taxon>Metazoa</taxon>
        <taxon>Chordata</taxon>
        <taxon>Craniata</taxon>
        <taxon>Vertebrata</taxon>
        <taxon>Euteleostomi</taxon>
        <taxon>Actinopterygii</taxon>
        <taxon>Neopterygii</taxon>
        <taxon>Teleostei</taxon>
        <taxon>Anguilliformes</taxon>
        <taxon>Anguillidae</taxon>
        <taxon>Anguilla</taxon>
    </lineage>
</organism>
<accession>A0A0E9XAE8</accession>
<reference evidence="1" key="2">
    <citation type="journal article" date="2015" name="Fish Shellfish Immunol.">
        <title>Early steps in the European eel (Anguilla anguilla)-Vibrio vulnificus interaction in the gills: Role of the RtxA13 toxin.</title>
        <authorList>
            <person name="Callol A."/>
            <person name="Pajuelo D."/>
            <person name="Ebbesson L."/>
            <person name="Teles M."/>
            <person name="MacKenzie S."/>
            <person name="Amaro C."/>
        </authorList>
    </citation>
    <scope>NUCLEOTIDE SEQUENCE</scope>
</reference>
<proteinExistence type="predicted"/>
<sequence>MCNFRRESELFTFKSYKLHERNEEVTKTVLVCISDTVMLF</sequence>
<dbReference type="EMBL" id="GBXM01009889">
    <property type="protein sequence ID" value="JAH98688.1"/>
    <property type="molecule type" value="Transcribed_RNA"/>
</dbReference>